<accession>G2J5T3</accession>
<dbReference type="PANTHER" id="PTHR10424:SF68">
    <property type="entry name" value="ENDOGENOUS RETROVIRUS GROUP 3 MEMBER 1 ENV POLYPROTEIN"/>
    <property type="match status" value="1"/>
</dbReference>
<keyword evidence="2" id="KW-0946">Virion</keyword>
<name>G2J5T3_CAVPO</name>
<dbReference type="SUPFAM" id="SSF58069">
    <property type="entry name" value="Virus ectodomain"/>
    <property type="match status" value="1"/>
</dbReference>
<keyword evidence="1" id="KW-1133">Transmembrane helix</keyword>
<dbReference type="SUPFAM" id="SSF49830">
    <property type="entry name" value="ENV polyprotein, receptor-binding domain"/>
    <property type="match status" value="1"/>
</dbReference>
<organism evidence="2">
    <name type="scientific">Cavia porcellus</name>
    <name type="common">Guinea pig</name>
    <dbReference type="NCBI Taxonomy" id="10141"/>
    <lineage>
        <taxon>Eukaryota</taxon>
        <taxon>Metazoa</taxon>
        <taxon>Chordata</taxon>
        <taxon>Craniata</taxon>
        <taxon>Vertebrata</taxon>
        <taxon>Euteleostomi</taxon>
        <taxon>Mammalia</taxon>
        <taxon>Eutheria</taxon>
        <taxon>Euarchontoglires</taxon>
        <taxon>Glires</taxon>
        <taxon>Rodentia</taxon>
        <taxon>Hystricomorpha</taxon>
        <taxon>Caviidae</taxon>
        <taxon>Cavia</taxon>
    </lineage>
</organism>
<reference evidence="2" key="1">
    <citation type="journal article" date="2011" name="Placenta">
        <title>A syncytin-like endogenous retrovirus envelope gene of the guinea pig specifically expressed in the placenta junctional zone and conserved in Caviomorpha.</title>
        <authorList>
            <person name="Vernochet C."/>
            <person name="Heidmann O."/>
            <person name="Dupressoir A."/>
            <person name="Cornelis G."/>
            <person name="Dessen P."/>
            <person name="Catzeflis F."/>
            <person name="Heidmann T."/>
        </authorList>
    </citation>
    <scope>NUCLEOTIDE SEQUENCE</scope>
</reference>
<evidence type="ECO:0000313" key="2">
    <source>
        <dbReference type="EMBL" id="DAA34968.1"/>
    </source>
</evidence>
<dbReference type="AlphaFoldDB" id="G2J5T3"/>
<dbReference type="EMBL" id="BK008127">
    <property type="protein sequence ID" value="DAA34968.1"/>
    <property type="molecule type" value="Genomic_DNA"/>
</dbReference>
<keyword evidence="2" id="KW-0261">Viral envelope protein</keyword>
<keyword evidence="1" id="KW-0472">Membrane</keyword>
<feature type="transmembrane region" description="Helical" evidence="1">
    <location>
        <begin position="667"/>
        <end position="691"/>
    </location>
</feature>
<dbReference type="Gene3D" id="3.90.310.10">
    <property type="entry name" value="ENV polyprotein, receptor-binding domain"/>
    <property type="match status" value="1"/>
</dbReference>
<sequence>MRQKVSASSHFPFVGKMFCWYQLSVLGIFIFYMPRAAFVEAVTIVTTNNCDLCLHVTRIGNSVRTVLLFHTYYNCVGEIIGTCTHNLTVYKICKPMSGIPPLCFNPEMETKWEFELRAVSPRGTKWEEGGKLLGPLINRTVRAKPGDPVTLYFDACAAINSANEANKLYSPTGGEAKFPLVGCGGLGWERDYSNNEKYMCPWKGDWCSGIGEFGCVYWSCVGQATWQKGSSLKRLTPPPSCTLGTCNPVTFDIPDPQDPEWEEGKDFGLRIDGRGLDPGTVVRIKRRTYTPATSSLQVFHSSYTEVIQPLPQIPSVSQNLFMELAESIAHSLNITSCYVCGGTLVGDQWPWEAREWDPADQKALQLEIHGKSTQPSIKGSNPWILKTNLIGRRCLTRKGERFQDQVGDLTCLGQRFFNEAKGRTEWWGEEPEVNPLVQFPDLRPAWRNVTASVHWAAPKGLYWICGNRAYAQLPANWAGSCILGTIKPSFFLLPLYQGELLGYPTSAHFSEKRSVTRGNWEDGEWTPERITQYYGPATWAEDGVWGYRTSIYMLNRIIRLQDALEITANESAYALNPLANQQTNIQNAVYQNRLALDYLLAKEGGVCGKFNLTSCCLQIDDQGRVIKEITKRIQELSLEPVQIQKGWSPGEMFEGWFSTFGGFKAMVGGFIAVMSICLIILCLFPVARWVVKSMIETTIDQKITSRILWGKGYQSMDDYVNMDIGQTEYKRQR</sequence>
<dbReference type="Pfam" id="PF00429">
    <property type="entry name" value="TLV_coat"/>
    <property type="match status" value="1"/>
</dbReference>
<keyword evidence="1" id="KW-0812">Transmembrane</keyword>
<proteinExistence type="predicted"/>
<dbReference type="Gene3D" id="1.10.287.210">
    <property type="match status" value="1"/>
</dbReference>
<gene>
    <name evidence="2" type="primary">env-Cav1</name>
</gene>
<dbReference type="PANTHER" id="PTHR10424">
    <property type="entry name" value="VIRAL ENVELOPE PROTEIN"/>
    <property type="match status" value="1"/>
</dbReference>
<dbReference type="InterPro" id="IPR008981">
    <property type="entry name" value="FMuLV_rcpt-bd"/>
</dbReference>
<dbReference type="InterPro" id="IPR018154">
    <property type="entry name" value="TLV/ENV_coat_polyprotein"/>
</dbReference>
<evidence type="ECO:0000256" key="1">
    <source>
        <dbReference type="SAM" id="Phobius"/>
    </source>
</evidence>
<protein>
    <submittedName>
        <fullName evidence="2">Envelope glycoprotein</fullName>
    </submittedName>
</protein>